<reference evidence="1" key="1">
    <citation type="submission" date="2022-04" db="EMBL/GenBank/DDBJ databases">
        <title>Genome of the entomopathogenic fungus Entomophthora muscae.</title>
        <authorList>
            <person name="Elya C."/>
            <person name="Lovett B.R."/>
            <person name="Lee E."/>
            <person name="Macias A.M."/>
            <person name="Hajek A.E."/>
            <person name="De Bivort B.L."/>
            <person name="Kasson M.T."/>
            <person name="De Fine Licht H.H."/>
            <person name="Stajich J.E."/>
        </authorList>
    </citation>
    <scope>NUCLEOTIDE SEQUENCE</scope>
    <source>
        <strain evidence="1">Berkeley</strain>
    </source>
</reference>
<protein>
    <submittedName>
        <fullName evidence="1">Uncharacterized protein</fullName>
    </submittedName>
</protein>
<accession>A0ACC2STH1</accession>
<comment type="caution">
    <text evidence="1">The sequence shown here is derived from an EMBL/GenBank/DDBJ whole genome shotgun (WGS) entry which is preliminary data.</text>
</comment>
<dbReference type="EMBL" id="QTSX02004333">
    <property type="protein sequence ID" value="KAJ9065643.1"/>
    <property type="molecule type" value="Genomic_DNA"/>
</dbReference>
<sequence>MELTVTSITVLQRLINCFTGIKEDLAEIPAIQPFDWQKELWLSPGRAPVKQDMPAPKAAQRSSLFRKKTSSVEVYARVQLPCRAPPSDPEDCLRHGWTRQ</sequence>
<proteinExistence type="predicted"/>
<organism evidence="1 2">
    <name type="scientific">Entomophthora muscae</name>
    <dbReference type="NCBI Taxonomy" id="34485"/>
    <lineage>
        <taxon>Eukaryota</taxon>
        <taxon>Fungi</taxon>
        <taxon>Fungi incertae sedis</taxon>
        <taxon>Zoopagomycota</taxon>
        <taxon>Entomophthoromycotina</taxon>
        <taxon>Entomophthoromycetes</taxon>
        <taxon>Entomophthorales</taxon>
        <taxon>Entomophthoraceae</taxon>
        <taxon>Entomophthora</taxon>
    </lineage>
</organism>
<evidence type="ECO:0000313" key="1">
    <source>
        <dbReference type="EMBL" id="KAJ9065643.1"/>
    </source>
</evidence>
<evidence type="ECO:0000313" key="2">
    <source>
        <dbReference type="Proteomes" id="UP001165960"/>
    </source>
</evidence>
<dbReference type="Proteomes" id="UP001165960">
    <property type="component" value="Unassembled WGS sequence"/>
</dbReference>
<name>A0ACC2STH1_9FUNG</name>
<keyword evidence="2" id="KW-1185">Reference proteome</keyword>
<gene>
    <name evidence="1" type="ORF">DSO57_1017397</name>
</gene>